<dbReference type="Proteomes" id="UP001163321">
    <property type="component" value="Chromosome 4"/>
</dbReference>
<accession>A0ACC0W7A0</accession>
<proteinExistence type="predicted"/>
<reference evidence="1 2" key="1">
    <citation type="journal article" date="2022" name="bioRxiv">
        <title>The genome of the oomycete Peronosclerospora sorghi, a cosmopolitan pathogen of maize and sorghum, is inflated with dispersed pseudogenes.</title>
        <authorList>
            <person name="Fletcher K."/>
            <person name="Martin F."/>
            <person name="Isakeit T."/>
            <person name="Cavanaugh K."/>
            <person name="Magill C."/>
            <person name="Michelmore R."/>
        </authorList>
    </citation>
    <scope>NUCLEOTIDE SEQUENCE [LARGE SCALE GENOMIC DNA]</scope>
    <source>
        <strain evidence="1">P6</strain>
    </source>
</reference>
<protein>
    <submittedName>
        <fullName evidence="1">Uncharacterized protein</fullName>
    </submittedName>
</protein>
<sequence>MGGRHIGVSWIFLNVYARCHKNPIIYLFLLRGLRRCLVLGTIDHSYGPTQSQLYCPASSSKCLWYQNTAPMTSSCTAQFSSNATNLIAAIWGSDSTGKYIQLIQNPTITKGGGSAMAKIRTMFNDDSALCAKAGGHDPATDFPIFISLCLVQEGKKKNDASESFTVKKIQIFTKN</sequence>
<keyword evidence="2" id="KW-1185">Reference proteome</keyword>
<organism evidence="1 2">
    <name type="scientific">Peronosclerospora sorghi</name>
    <dbReference type="NCBI Taxonomy" id="230839"/>
    <lineage>
        <taxon>Eukaryota</taxon>
        <taxon>Sar</taxon>
        <taxon>Stramenopiles</taxon>
        <taxon>Oomycota</taxon>
        <taxon>Peronosporomycetes</taxon>
        <taxon>Peronosporales</taxon>
        <taxon>Peronosporaceae</taxon>
        <taxon>Peronosclerospora</taxon>
    </lineage>
</organism>
<name>A0ACC0W7A0_9STRA</name>
<evidence type="ECO:0000313" key="2">
    <source>
        <dbReference type="Proteomes" id="UP001163321"/>
    </source>
</evidence>
<evidence type="ECO:0000313" key="1">
    <source>
        <dbReference type="EMBL" id="KAI9914000.1"/>
    </source>
</evidence>
<gene>
    <name evidence="1" type="ORF">PsorP6_006349</name>
</gene>
<comment type="caution">
    <text evidence="1">The sequence shown here is derived from an EMBL/GenBank/DDBJ whole genome shotgun (WGS) entry which is preliminary data.</text>
</comment>
<dbReference type="EMBL" id="CM047583">
    <property type="protein sequence ID" value="KAI9914000.1"/>
    <property type="molecule type" value="Genomic_DNA"/>
</dbReference>